<reference evidence="1 3" key="1">
    <citation type="journal article" date="2017" name="Nature">
        <title>The sunflower genome provides insights into oil metabolism, flowering and Asterid evolution.</title>
        <authorList>
            <person name="Badouin H."/>
            <person name="Gouzy J."/>
            <person name="Grassa C.J."/>
            <person name="Murat F."/>
            <person name="Staton S.E."/>
            <person name="Cottret L."/>
            <person name="Lelandais-Briere C."/>
            <person name="Owens G.L."/>
            <person name="Carrere S."/>
            <person name="Mayjonade B."/>
            <person name="Legrand L."/>
            <person name="Gill N."/>
            <person name="Kane N.C."/>
            <person name="Bowers J.E."/>
            <person name="Hubner S."/>
            <person name="Bellec A."/>
            <person name="Berard A."/>
            <person name="Berges H."/>
            <person name="Blanchet N."/>
            <person name="Boniface M.C."/>
            <person name="Brunel D."/>
            <person name="Catrice O."/>
            <person name="Chaidir N."/>
            <person name="Claudel C."/>
            <person name="Donnadieu C."/>
            <person name="Faraut T."/>
            <person name="Fievet G."/>
            <person name="Helmstetter N."/>
            <person name="King M."/>
            <person name="Knapp S.J."/>
            <person name="Lai Z."/>
            <person name="Le Paslier M.C."/>
            <person name="Lippi Y."/>
            <person name="Lorenzon L."/>
            <person name="Mandel J.R."/>
            <person name="Marage G."/>
            <person name="Marchand G."/>
            <person name="Marquand E."/>
            <person name="Bret-Mestries E."/>
            <person name="Morien E."/>
            <person name="Nambeesan S."/>
            <person name="Nguyen T."/>
            <person name="Pegot-Espagnet P."/>
            <person name="Pouilly N."/>
            <person name="Raftis F."/>
            <person name="Sallet E."/>
            <person name="Schiex T."/>
            <person name="Thomas J."/>
            <person name="Vandecasteele C."/>
            <person name="Vares D."/>
            <person name="Vear F."/>
            <person name="Vautrin S."/>
            <person name="Crespi M."/>
            <person name="Mangin B."/>
            <person name="Burke J.M."/>
            <person name="Salse J."/>
            <person name="Munos S."/>
            <person name="Vincourt P."/>
            <person name="Rieseberg L.H."/>
            <person name="Langlade N.B."/>
        </authorList>
    </citation>
    <scope>NUCLEOTIDE SEQUENCE [LARGE SCALE GENOMIC DNA]</scope>
    <source>
        <strain evidence="3">cv. SF193</strain>
        <tissue evidence="1">Leaves</tissue>
    </source>
</reference>
<evidence type="ECO:0000313" key="1">
    <source>
        <dbReference type="EMBL" id="KAF5782410.1"/>
    </source>
</evidence>
<reference evidence="1" key="3">
    <citation type="submission" date="2020-06" db="EMBL/GenBank/DDBJ databases">
        <title>Helianthus annuus Genome sequencing and assembly Release 2.</title>
        <authorList>
            <person name="Gouzy J."/>
            <person name="Langlade N."/>
            <person name="Munos S."/>
        </authorList>
    </citation>
    <scope>NUCLEOTIDE SEQUENCE</scope>
    <source>
        <tissue evidence="1">Leaves</tissue>
    </source>
</reference>
<dbReference type="Gramene" id="mRNA:HanXRQr2_Chr11g0495541">
    <property type="protein sequence ID" value="mRNA:HanXRQr2_Chr11g0495541"/>
    <property type="gene ID" value="HanXRQr2_Chr11g0495541"/>
</dbReference>
<proteinExistence type="predicted"/>
<dbReference type="Proteomes" id="UP000215914">
    <property type="component" value="Chromosome 6"/>
</dbReference>
<dbReference type="InParanoid" id="A0A251UI19"/>
<evidence type="ECO:0000313" key="2">
    <source>
        <dbReference type="EMBL" id="OTG23027.1"/>
    </source>
</evidence>
<keyword evidence="3" id="KW-1185">Reference proteome</keyword>
<accession>A0A251UI19</accession>
<organism evidence="2 3">
    <name type="scientific">Helianthus annuus</name>
    <name type="common">Common sunflower</name>
    <dbReference type="NCBI Taxonomy" id="4232"/>
    <lineage>
        <taxon>Eukaryota</taxon>
        <taxon>Viridiplantae</taxon>
        <taxon>Streptophyta</taxon>
        <taxon>Embryophyta</taxon>
        <taxon>Tracheophyta</taxon>
        <taxon>Spermatophyta</taxon>
        <taxon>Magnoliopsida</taxon>
        <taxon>eudicotyledons</taxon>
        <taxon>Gunneridae</taxon>
        <taxon>Pentapetalae</taxon>
        <taxon>asterids</taxon>
        <taxon>campanulids</taxon>
        <taxon>Asterales</taxon>
        <taxon>Asteraceae</taxon>
        <taxon>Asteroideae</taxon>
        <taxon>Heliantheae alliance</taxon>
        <taxon>Heliantheae</taxon>
        <taxon>Helianthus</taxon>
    </lineage>
</organism>
<sequence length="68" mass="7811">MLCFGLQDHYSGILQVCKMSNAEIMMSYVPDLLKFIEVVIKDANSYDPGLVTRFKQGFNKLRRSSSYI</sequence>
<protein>
    <submittedName>
        <fullName evidence="2">Uncharacterized protein</fullName>
    </submittedName>
</protein>
<dbReference type="EMBL" id="MNCJ02000326">
    <property type="protein sequence ID" value="KAF5782410.1"/>
    <property type="molecule type" value="Genomic_DNA"/>
</dbReference>
<evidence type="ECO:0000313" key="3">
    <source>
        <dbReference type="Proteomes" id="UP000215914"/>
    </source>
</evidence>
<dbReference type="AlphaFoldDB" id="A0A251UI19"/>
<name>A0A251UI19_HELAN</name>
<gene>
    <name evidence="2" type="ORF">HannXRQ_Chr06g0177861</name>
    <name evidence="1" type="ORF">HanXRQr2_Chr11g0495541</name>
</gene>
<dbReference type="EMBL" id="CM007895">
    <property type="protein sequence ID" value="OTG23027.1"/>
    <property type="molecule type" value="Genomic_DNA"/>
</dbReference>
<reference evidence="2" key="2">
    <citation type="submission" date="2017-02" db="EMBL/GenBank/DDBJ databases">
        <title>Sunflower complete genome.</title>
        <authorList>
            <person name="Langlade N."/>
            <person name="Munos S."/>
        </authorList>
    </citation>
    <scope>NUCLEOTIDE SEQUENCE [LARGE SCALE GENOMIC DNA]</scope>
    <source>
        <tissue evidence="2">Leaves</tissue>
    </source>
</reference>